<accession>A0A0H1YIM3</accession>
<gene>
    <name evidence="1" type="ORF">WA04_00655</name>
</gene>
<dbReference type="RefSeq" id="WP_017766999.1">
    <property type="nucleotide sequence ID" value="NZ_JBQKVU010000049.1"/>
</dbReference>
<reference evidence="1 2" key="1">
    <citation type="journal article" date="2015" name="PLoS ONE">
        <title>Genomic analysis reveals the molecular basis for capsule loss in the group B streptococcus population.</title>
        <authorList>
            <consortium name="DEVANI Consortium"/>
            <person name="Rosini R."/>
            <person name="Campisi E."/>
            <person name="De Chiara M."/>
            <person name="Tettelin H."/>
            <person name="Rinaudo D."/>
            <person name="Toniolo C."/>
            <person name="Metruccio M."/>
            <person name="Guidotti S."/>
            <person name="Sorensen U.B."/>
            <person name="Kilian M."/>
            <person name="Ramirez M."/>
            <person name="Janulczyk R."/>
            <person name="Donati C."/>
            <person name="Grandi G."/>
            <person name="Margarit I."/>
        </authorList>
    </citation>
    <scope>NUCLEOTIDE SEQUENCE [LARGE SCALE GENOMIC DNA]</scope>
    <source>
        <strain evidence="1 2">DK-B-USS-215</strain>
    </source>
</reference>
<dbReference type="EMBL" id="LBKL01000011">
    <property type="protein sequence ID" value="KLL45466.1"/>
    <property type="molecule type" value="Genomic_DNA"/>
</dbReference>
<name>A0A0H1YIM3_STRAG</name>
<protein>
    <submittedName>
        <fullName evidence="1">Phosphoribosyl-ATP diphosphatase</fullName>
    </submittedName>
</protein>
<sequence>MSFNITELIENVKGWSVAKELADADPIKQMQKLNEEWGELNAGKAKGDTAKLYDSIGDVFVVLIILSQQMKFEKIERLIDPTVNGFGYYPKNEVTTDLLLLYGVKEIGMIANRMIDLIHNPGITNTRTAIQFHIRNLTSILYKVAINEDTDIKYCLQLAWDEIKNRQGKMIDGVFVKDEDIKEVDDGE</sequence>
<evidence type="ECO:0000313" key="1">
    <source>
        <dbReference type="EMBL" id="KLL45466.1"/>
    </source>
</evidence>
<comment type="caution">
    <text evidence="1">The sequence shown here is derived from an EMBL/GenBank/DDBJ whole genome shotgun (WGS) entry which is preliminary data.</text>
</comment>
<dbReference type="CDD" id="cd11540">
    <property type="entry name" value="NTP-PPase_u3"/>
    <property type="match status" value="1"/>
</dbReference>
<evidence type="ECO:0000313" key="2">
    <source>
        <dbReference type="Proteomes" id="UP000035346"/>
    </source>
</evidence>
<dbReference type="Gene3D" id="1.10.287.1080">
    <property type="entry name" value="MazG-like"/>
    <property type="match status" value="1"/>
</dbReference>
<dbReference type="AlphaFoldDB" id="A0A0H1YIM3"/>
<dbReference type="Proteomes" id="UP000035346">
    <property type="component" value="Unassembled WGS sequence"/>
</dbReference>
<dbReference type="SUPFAM" id="SSF101386">
    <property type="entry name" value="all-alpha NTP pyrophosphatases"/>
    <property type="match status" value="1"/>
</dbReference>
<proteinExistence type="predicted"/>
<organism evidence="1 2">
    <name type="scientific">Streptococcus agalactiae</name>
    <dbReference type="NCBI Taxonomy" id="1311"/>
    <lineage>
        <taxon>Bacteria</taxon>
        <taxon>Bacillati</taxon>
        <taxon>Bacillota</taxon>
        <taxon>Bacilli</taxon>
        <taxon>Lactobacillales</taxon>
        <taxon>Streptococcaceae</taxon>
        <taxon>Streptococcus</taxon>
    </lineage>
</organism>